<dbReference type="RefSeq" id="WP_382362551.1">
    <property type="nucleotide sequence ID" value="NZ_JBHLWV010000016.1"/>
</dbReference>
<gene>
    <name evidence="2" type="ORF">ACFFJD_07075</name>
</gene>
<organism evidence="2 3">
    <name type="scientific">Gordonia phosphorivorans</name>
    <dbReference type="NCBI Taxonomy" id="1056982"/>
    <lineage>
        <taxon>Bacteria</taxon>
        <taxon>Bacillati</taxon>
        <taxon>Actinomycetota</taxon>
        <taxon>Actinomycetes</taxon>
        <taxon>Mycobacteriales</taxon>
        <taxon>Gordoniaceae</taxon>
        <taxon>Gordonia</taxon>
    </lineage>
</organism>
<dbReference type="Proteomes" id="UP001589783">
    <property type="component" value="Unassembled WGS sequence"/>
</dbReference>
<feature type="transmembrane region" description="Helical" evidence="1">
    <location>
        <begin position="106"/>
        <end position="126"/>
    </location>
</feature>
<keyword evidence="1" id="KW-0472">Membrane</keyword>
<comment type="caution">
    <text evidence="2">The sequence shown here is derived from an EMBL/GenBank/DDBJ whole genome shotgun (WGS) entry which is preliminary data.</text>
</comment>
<sequence>MTALLLIVGSFLTWASAEETTLEEFDPGVPPMSVTTYAAVSGMGSVSLDLAVTGAPEGFGDVSSYLEHSASDAEDDTRMSGLWTVACGVVLALGAVLLLTGRFGRVGAVLAALGGLAALIAASVFLADPLGAVTVGTIGDSASDDFTAGVGLWTVLAGALLPVAAGATSVVRTRRG</sequence>
<protein>
    <submittedName>
        <fullName evidence="2">Uncharacterized protein</fullName>
    </submittedName>
</protein>
<dbReference type="EMBL" id="JBHLWV010000016">
    <property type="protein sequence ID" value="MFC0314611.1"/>
    <property type="molecule type" value="Genomic_DNA"/>
</dbReference>
<reference evidence="2 3" key="1">
    <citation type="submission" date="2024-09" db="EMBL/GenBank/DDBJ databases">
        <authorList>
            <person name="Sun Q."/>
            <person name="Mori K."/>
        </authorList>
    </citation>
    <scope>NUCLEOTIDE SEQUENCE [LARGE SCALE GENOMIC DNA]</scope>
    <source>
        <strain evidence="2 3">CCM 7957</strain>
    </source>
</reference>
<evidence type="ECO:0000313" key="3">
    <source>
        <dbReference type="Proteomes" id="UP001589783"/>
    </source>
</evidence>
<keyword evidence="3" id="KW-1185">Reference proteome</keyword>
<accession>A0ABV6H6W2</accession>
<proteinExistence type="predicted"/>
<keyword evidence="1" id="KW-0812">Transmembrane</keyword>
<evidence type="ECO:0000256" key="1">
    <source>
        <dbReference type="SAM" id="Phobius"/>
    </source>
</evidence>
<keyword evidence="1" id="KW-1133">Transmembrane helix</keyword>
<evidence type="ECO:0000313" key="2">
    <source>
        <dbReference type="EMBL" id="MFC0314611.1"/>
    </source>
</evidence>
<name>A0ABV6H6W2_9ACTN</name>
<feature type="transmembrane region" description="Helical" evidence="1">
    <location>
        <begin position="81"/>
        <end position="99"/>
    </location>
</feature>
<feature type="transmembrane region" description="Helical" evidence="1">
    <location>
        <begin position="146"/>
        <end position="171"/>
    </location>
</feature>